<dbReference type="Proteomes" id="UP000597853">
    <property type="component" value="Unassembled WGS sequence"/>
</dbReference>
<feature type="region of interest" description="Disordered" evidence="1">
    <location>
        <begin position="99"/>
        <end position="145"/>
    </location>
</feature>
<dbReference type="EMBL" id="BMTX01000024">
    <property type="protein sequence ID" value="GGS69481.1"/>
    <property type="molecule type" value="Genomic_DNA"/>
</dbReference>
<evidence type="ECO:0000313" key="2">
    <source>
        <dbReference type="EMBL" id="GGS69481.1"/>
    </source>
</evidence>
<feature type="compositionally biased region" description="Low complexity" evidence="1">
    <location>
        <begin position="123"/>
        <end position="145"/>
    </location>
</feature>
<keyword evidence="3" id="KW-1185">Reference proteome</keyword>
<sequence>MRGGAGGGSTPGAGGTGRIAQFPAPLKGRCPCRLRAVVPLGAARVGAGGTPPAGPRPTPYGRRGAGNCCTPGAGRTGRIAQFPAPLEATGVPGTVARRVQAARGWSRRSSRPWRGAQRIRRPAASATASDGTASSPSSAPDASSR</sequence>
<gene>
    <name evidence="2" type="ORF">GCM10010285_55590</name>
</gene>
<feature type="region of interest" description="Disordered" evidence="1">
    <location>
        <begin position="43"/>
        <end position="75"/>
    </location>
</feature>
<protein>
    <submittedName>
        <fullName evidence="2">Uncharacterized protein</fullName>
    </submittedName>
</protein>
<evidence type="ECO:0000256" key="1">
    <source>
        <dbReference type="SAM" id="MobiDB-lite"/>
    </source>
</evidence>
<feature type="region of interest" description="Disordered" evidence="1">
    <location>
        <begin position="1"/>
        <end position="24"/>
    </location>
</feature>
<name>A0ABQ2TKB9_STREZ</name>
<feature type="compositionally biased region" description="Gly residues" evidence="1">
    <location>
        <begin position="1"/>
        <end position="17"/>
    </location>
</feature>
<proteinExistence type="predicted"/>
<comment type="caution">
    <text evidence="2">The sequence shown here is derived from an EMBL/GenBank/DDBJ whole genome shotgun (WGS) entry which is preliminary data.</text>
</comment>
<accession>A0ABQ2TKB9</accession>
<evidence type="ECO:0000313" key="3">
    <source>
        <dbReference type="Proteomes" id="UP000597853"/>
    </source>
</evidence>
<organism evidence="2 3">
    <name type="scientific">Streptomyces pseudogriseolus</name>
    <name type="common">Streptomyces gancidicus</name>
    <name type="synonym">Streptomyces rubiginosus</name>
    <dbReference type="NCBI Taxonomy" id="36817"/>
    <lineage>
        <taxon>Bacteria</taxon>
        <taxon>Bacillati</taxon>
        <taxon>Actinomycetota</taxon>
        <taxon>Actinomycetes</taxon>
        <taxon>Kitasatosporales</taxon>
        <taxon>Streptomycetaceae</taxon>
        <taxon>Streptomyces</taxon>
        <taxon>Streptomyces pseudogriseolus group</taxon>
    </lineage>
</organism>
<reference evidence="3" key="1">
    <citation type="journal article" date="2019" name="Int. J. Syst. Evol. Microbiol.">
        <title>The Global Catalogue of Microorganisms (GCM) 10K type strain sequencing project: providing services to taxonomists for standard genome sequencing and annotation.</title>
        <authorList>
            <consortium name="The Broad Institute Genomics Platform"/>
            <consortium name="The Broad Institute Genome Sequencing Center for Infectious Disease"/>
            <person name="Wu L."/>
            <person name="Ma J."/>
        </authorList>
    </citation>
    <scope>NUCLEOTIDE SEQUENCE [LARGE SCALE GENOMIC DNA]</scope>
    <source>
        <strain evidence="3">JCM 4416</strain>
    </source>
</reference>
<feature type="compositionally biased region" description="Basic residues" evidence="1">
    <location>
        <begin position="105"/>
        <end position="121"/>
    </location>
</feature>